<feature type="transmembrane region" description="Helical" evidence="5">
    <location>
        <begin position="21"/>
        <end position="46"/>
    </location>
</feature>
<dbReference type="RefSeq" id="WP_227423580.1">
    <property type="nucleotide sequence ID" value="NZ_CP071868.1"/>
</dbReference>
<evidence type="ECO:0000256" key="2">
    <source>
        <dbReference type="ARBA" id="ARBA00022692"/>
    </source>
</evidence>
<proteinExistence type="predicted"/>
<evidence type="ECO:0000313" key="8">
    <source>
        <dbReference type="Proteomes" id="UP000663937"/>
    </source>
</evidence>
<dbReference type="GO" id="GO:0140359">
    <property type="term" value="F:ABC-type transporter activity"/>
    <property type="evidence" value="ECO:0007669"/>
    <property type="project" value="InterPro"/>
</dbReference>
<keyword evidence="8" id="KW-1185">Reference proteome</keyword>
<sequence length="404" mass="42818">MSGPRVVWMVAKREIKTRMLTKANIVSMSIMVVLIAIGAVVGNYFINRNDEPPTTTVAVARETSALEPLLEAAAADRDVRLELTTMTAEDARAALDGEGDDGEAAPDAYVDGEPAAPRMLVAATPDADVLAIVSEATEAYANAEQVGALGGDPDAFAQAMAQAVPRVEAVEATDGEEFYGAAFGVAMGMISLLFGALIGTGSMIAMGVVEEKTSRVVEILLATIRPSQLLAGKVLGIGVYGLFQVLVLGVALAAAAYSLGVASLDIDVGSALVWLVVWFLLGYTIFALLFGGFAALVSRQEDIGSVTTPLLFLLFIPFYATMFLVPNDPESTLVRVLSQIPVFAPFMMPVREAFGVLEPWEMPLAIAIAVVTIPGLVWLAARVYQRGVLHTGGRMRIREALRAR</sequence>
<gene>
    <name evidence="7" type="ORF">J4E96_18860</name>
</gene>
<dbReference type="Proteomes" id="UP000663937">
    <property type="component" value="Chromosome"/>
</dbReference>
<evidence type="ECO:0000259" key="6">
    <source>
        <dbReference type="Pfam" id="PF12698"/>
    </source>
</evidence>
<organism evidence="7 8">
    <name type="scientific">Pengzhenrongella sicca</name>
    <dbReference type="NCBI Taxonomy" id="2819238"/>
    <lineage>
        <taxon>Bacteria</taxon>
        <taxon>Bacillati</taxon>
        <taxon>Actinomycetota</taxon>
        <taxon>Actinomycetes</taxon>
        <taxon>Micrococcales</taxon>
        <taxon>Pengzhenrongella</taxon>
    </lineage>
</organism>
<name>A0A8A4ZI60_9MICO</name>
<dbReference type="GO" id="GO:0016020">
    <property type="term" value="C:membrane"/>
    <property type="evidence" value="ECO:0007669"/>
    <property type="project" value="UniProtKB-SubCell"/>
</dbReference>
<feature type="transmembrane region" description="Helical" evidence="5">
    <location>
        <begin position="271"/>
        <end position="296"/>
    </location>
</feature>
<evidence type="ECO:0000256" key="1">
    <source>
        <dbReference type="ARBA" id="ARBA00004141"/>
    </source>
</evidence>
<evidence type="ECO:0000313" key="7">
    <source>
        <dbReference type="EMBL" id="QTE29308.1"/>
    </source>
</evidence>
<feature type="transmembrane region" description="Helical" evidence="5">
    <location>
        <begin position="230"/>
        <end position="259"/>
    </location>
</feature>
<dbReference type="KEGG" id="psic:J4E96_18860"/>
<keyword evidence="2 5" id="KW-0812">Transmembrane</keyword>
<dbReference type="PANTHER" id="PTHR43471">
    <property type="entry name" value="ABC TRANSPORTER PERMEASE"/>
    <property type="match status" value="1"/>
</dbReference>
<feature type="transmembrane region" description="Helical" evidence="5">
    <location>
        <begin position="178"/>
        <end position="209"/>
    </location>
</feature>
<evidence type="ECO:0000256" key="4">
    <source>
        <dbReference type="ARBA" id="ARBA00023136"/>
    </source>
</evidence>
<dbReference type="AlphaFoldDB" id="A0A8A4ZI60"/>
<dbReference type="EMBL" id="CP071868">
    <property type="protein sequence ID" value="QTE29308.1"/>
    <property type="molecule type" value="Genomic_DNA"/>
</dbReference>
<dbReference type="Pfam" id="PF12698">
    <property type="entry name" value="ABC2_membrane_3"/>
    <property type="match status" value="1"/>
</dbReference>
<feature type="transmembrane region" description="Helical" evidence="5">
    <location>
        <begin position="303"/>
        <end position="325"/>
    </location>
</feature>
<dbReference type="PANTHER" id="PTHR43471:SF3">
    <property type="entry name" value="ABC TRANSPORTER PERMEASE PROTEIN NATB"/>
    <property type="match status" value="1"/>
</dbReference>
<keyword evidence="4 5" id="KW-0472">Membrane</keyword>
<dbReference type="InterPro" id="IPR013525">
    <property type="entry name" value="ABC2_TM"/>
</dbReference>
<feature type="domain" description="ABC-2 type transporter transmembrane" evidence="6">
    <location>
        <begin position="29"/>
        <end position="381"/>
    </location>
</feature>
<reference evidence="7" key="1">
    <citation type="submission" date="2021-03" db="EMBL/GenBank/DDBJ databases">
        <title>Pengzhenrongella sicca gen. nov., sp. nov., a new member of suborder Micrococcineae isolated from High-Arctic tundra soil.</title>
        <authorList>
            <person name="Peng F."/>
        </authorList>
    </citation>
    <scope>NUCLEOTIDE SEQUENCE</scope>
    <source>
        <strain evidence="7">LRZ-2</strain>
    </source>
</reference>
<feature type="transmembrane region" description="Helical" evidence="5">
    <location>
        <begin position="364"/>
        <end position="384"/>
    </location>
</feature>
<comment type="subcellular location">
    <subcellularLocation>
        <location evidence="1">Membrane</location>
        <topology evidence="1">Multi-pass membrane protein</topology>
    </subcellularLocation>
</comment>
<accession>A0A8A4ZI60</accession>
<evidence type="ECO:0000256" key="5">
    <source>
        <dbReference type="SAM" id="Phobius"/>
    </source>
</evidence>
<keyword evidence="3 5" id="KW-1133">Transmembrane helix</keyword>
<evidence type="ECO:0000256" key="3">
    <source>
        <dbReference type="ARBA" id="ARBA00022989"/>
    </source>
</evidence>
<protein>
    <submittedName>
        <fullName evidence="7">ABC transporter permease</fullName>
    </submittedName>
</protein>